<dbReference type="PROSITE" id="PS51750">
    <property type="entry name" value="BRO_N"/>
    <property type="match status" value="1"/>
</dbReference>
<keyword evidence="3" id="KW-1185">Reference proteome</keyword>
<dbReference type="PANTHER" id="PTHR36180">
    <property type="entry name" value="DNA-BINDING PROTEIN-RELATED-RELATED"/>
    <property type="match status" value="1"/>
</dbReference>
<dbReference type="EMBL" id="CP043626">
    <property type="protein sequence ID" value="QEY73344.1"/>
    <property type="molecule type" value="Genomic_DNA"/>
</dbReference>
<dbReference type="SMART" id="SM01040">
    <property type="entry name" value="Bro-N"/>
    <property type="match status" value="1"/>
</dbReference>
<evidence type="ECO:0000259" key="1">
    <source>
        <dbReference type="PROSITE" id="PS51750"/>
    </source>
</evidence>
<evidence type="ECO:0000313" key="2">
    <source>
        <dbReference type="EMBL" id="QEY73344.1"/>
    </source>
</evidence>
<dbReference type="OrthoDB" id="6982796at2"/>
<feature type="domain" description="Bro-N" evidence="1">
    <location>
        <begin position="18"/>
        <end position="123"/>
    </location>
</feature>
<dbReference type="InterPro" id="IPR003497">
    <property type="entry name" value="BRO_N_domain"/>
</dbReference>
<dbReference type="KEGG" id="pden:F1C79_18010"/>
<name>A0A9X7R5E9_PSEDE</name>
<reference evidence="2 3" key="1">
    <citation type="submission" date="2019-09" db="EMBL/GenBank/DDBJ databases">
        <title>Prosopis cineraria nodule microbiome.</title>
        <authorList>
            <person name="Chaluvadi S.R."/>
            <person name="Ali R."/>
            <person name="Wang X."/>
        </authorList>
    </citation>
    <scope>NUCLEOTIDE SEQUENCE [LARGE SCALE GENOMIC DNA]</scope>
    <source>
        <strain evidence="2 3">BG1</strain>
    </source>
</reference>
<accession>A0A9X7R5E9</accession>
<organism evidence="2 3">
    <name type="scientific">Pseudomonas denitrificans</name>
    <dbReference type="NCBI Taxonomy" id="43306"/>
    <lineage>
        <taxon>Bacteria</taxon>
        <taxon>Pseudomonadati</taxon>
        <taxon>Pseudomonadota</taxon>
        <taxon>Gammaproteobacteria</taxon>
        <taxon>Pseudomonadales</taxon>
        <taxon>Pseudomonadaceae</taxon>
        <taxon>Halopseudomonas</taxon>
    </lineage>
</organism>
<protein>
    <submittedName>
        <fullName evidence="2">Bro-N domain-containing protein</fullName>
    </submittedName>
</protein>
<sequence length="172" mass="19905">MEQPSTNSVCSSSVSDNEILIPTTFIRHRRQLRAFLLDDEPWFCVSDLGRLISRPLDERLHNSLDADQLQSCWIRDSCGDYEKALLVSESGAYAALIFHFHPENRSIRHWLNRQVVPALRSAEHPALRPRERQLCWTDQHLGVLEWHGRLWVPFDDLPVIGRLEYPEGPGIV</sequence>
<dbReference type="AlphaFoldDB" id="A0A9X7R5E9"/>
<gene>
    <name evidence="2" type="ORF">F1C79_18010</name>
</gene>
<dbReference type="Proteomes" id="UP000326659">
    <property type="component" value="Chromosome"/>
</dbReference>
<proteinExistence type="predicted"/>
<evidence type="ECO:0000313" key="3">
    <source>
        <dbReference type="Proteomes" id="UP000326659"/>
    </source>
</evidence>
<dbReference type="PANTHER" id="PTHR36180:SF2">
    <property type="entry name" value="BRO FAMILY PROTEIN"/>
    <property type="match status" value="1"/>
</dbReference>
<dbReference type="RefSeq" id="WP_151188193.1">
    <property type="nucleotide sequence ID" value="NZ_CP043626.1"/>
</dbReference>